<sequence length="166" mass="18722">MTKKDINYLFFFAGYLSIFLGFAHTFGASLQTITFNNLQPGYVFIAAGIGFISILEWFERKKSWMSPIDLLSIVSFFFGFSGYIIATAKVGNLKSNVVEVSLMLASCIVSIMFGVFANRRAKNNKDFIGKHLFIMGIILSSIILFCATIYFTFEGFHIRLDLSRVL</sequence>
<organism evidence="2 3">
    <name type="scientific">Candidatus Danuiimicrobium aquiferis</name>
    <dbReference type="NCBI Taxonomy" id="1801832"/>
    <lineage>
        <taxon>Bacteria</taxon>
        <taxon>Pseudomonadati</taxon>
        <taxon>Candidatus Omnitrophota</taxon>
        <taxon>Candidatus Danuiimicrobium</taxon>
    </lineage>
</organism>
<reference evidence="2 3" key="1">
    <citation type="journal article" date="2016" name="Nat. Commun.">
        <title>Thousands of microbial genomes shed light on interconnected biogeochemical processes in an aquifer system.</title>
        <authorList>
            <person name="Anantharaman K."/>
            <person name="Brown C.T."/>
            <person name="Hug L.A."/>
            <person name="Sharon I."/>
            <person name="Castelle C.J."/>
            <person name="Probst A.J."/>
            <person name="Thomas B.C."/>
            <person name="Singh A."/>
            <person name="Wilkins M.J."/>
            <person name="Karaoz U."/>
            <person name="Brodie E.L."/>
            <person name="Williams K.H."/>
            <person name="Hubbard S.S."/>
            <person name="Banfield J.F."/>
        </authorList>
    </citation>
    <scope>NUCLEOTIDE SEQUENCE [LARGE SCALE GENOMIC DNA]</scope>
</reference>
<evidence type="ECO:0000256" key="1">
    <source>
        <dbReference type="SAM" id="Phobius"/>
    </source>
</evidence>
<feature type="transmembrane region" description="Helical" evidence="1">
    <location>
        <begin position="7"/>
        <end position="27"/>
    </location>
</feature>
<feature type="transmembrane region" description="Helical" evidence="1">
    <location>
        <begin position="39"/>
        <end position="58"/>
    </location>
</feature>
<comment type="caution">
    <text evidence="2">The sequence shown here is derived from an EMBL/GenBank/DDBJ whole genome shotgun (WGS) entry which is preliminary data.</text>
</comment>
<protein>
    <submittedName>
        <fullName evidence="2">Uncharacterized protein</fullName>
    </submittedName>
</protein>
<proteinExistence type="predicted"/>
<name>A0A1G1KRA9_9BACT</name>
<keyword evidence="1" id="KW-0472">Membrane</keyword>
<feature type="transmembrane region" description="Helical" evidence="1">
    <location>
        <begin position="131"/>
        <end position="153"/>
    </location>
</feature>
<evidence type="ECO:0000313" key="2">
    <source>
        <dbReference type="EMBL" id="OGW95494.1"/>
    </source>
</evidence>
<keyword evidence="1" id="KW-0812">Transmembrane</keyword>
<feature type="transmembrane region" description="Helical" evidence="1">
    <location>
        <begin position="70"/>
        <end position="88"/>
    </location>
</feature>
<evidence type="ECO:0000313" key="3">
    <source>
        <dbReference type="Proteomes" id="UP000178187"/>
    </source>
</evidence>
<gene>
    <name evidence="2" type="ORF">A3G33_06610</name>
</gene>
<accession>A0A1G1KRA9</accession>
<dbReference type="Proteomes" id="UP000178187">
    <property type="component" value="Unassembled WGS sequence"/>
</dbReference>
<dbReference type="EMBL" id="MHFR01000062">
    <property type="protein sequence ID" value="OGW95494.1"/>
    <property type="molecule type" value="Genomic_DNA"/>
</dbReference>
<feature type="transmembrane region" description="Helical" evidence="1">
    <location>
        <begin position="100"/>
        <end position="119"/>
    </location>
</feature>
<keyword evidence="1" id="KW-1133">Transmembrane helix</keyword>
<dbReference type="AlphaFoldDB" id="A0A1G1KRA9"/>